<evidence type="ECO:0000313" key="2">
    <source>
        <dbReference type="Proteomes" id="UP001558101"/>
    </source>
</evidence>
<dbReference type="Proteomes" id="UP001558101">
    <property type="component" value="Unassembled WGS sequence"/>
</dbReference>
<comment type="caution">
    <text evidence="1">The sequence shown here is derived from an EMBL/GenBank/DDBJ whole genome shotgun (WGS) entry which is preliminary data.</text>
</comment>
<accession>A0ABV3UDD6</accession>
<evidence type="ECO:0000313" key="1">
    <source>
        <dbReference type="EMBL" id="MEX3171599.1"/>
    </source>
</evidence>
<dbReference type="EMBL" id="JBFQXQ010000001">
    <property type="protein sequence ID" value="MEX3171599.1"/>
    <property type="molecule type" value="Genomic_DNA"/>
</dbReference>
<keyword evidence="2" id="KW-1185">Reference proteome</keyword>
<dbReference type="Pfam" id="PF10893">
    <property type="entry name" value="Phage_186_Fil"/>
    <property type="match status" value="1"/>
</dbReference>
<sequence>MTITANCPSLAGMMVNHQQITHRRHQHGWLELPDGRHFQPKVTDVQFVPGMCKPFMSRPRPRWFARLMGIFA</sequence>
<name>A0ABV3UDD6_9GAMM</name>
<organism evidence="1 2">
    <name type="scientific">Serratia quinivorans</name>
    <dbReference type="NCBI Taxonomy" id="137545"/>
    <lineage>
        <taxon>Bacteria</taxon>
        <taxon>Pseudomonadati</taxon>
        <taxon>Pseudomonadota</taxon>
        <taxon>Gammaproteobacteria</taxon>
        <taxon>Enterobacterales</taxon>
        <taxon>Yersiniaceae</taxon>
        <taxon>Serratia</taxon>
    </lineage>
</organism>
<dbReference type="InterPro" id="IPR021221">
    <property type="entry name" value="Fil"/>
</dbReference>
<protein>
    <submittedName>
        <fullName evidence="1">Phage filamentation protein Fil family protein</fullName>
    </submittedName>
</protein>
<dbReference type="RefSeq" id="WP_368453280.1">
    <property type="nucleotide sequence ID" value="NZ_JBFQXQ010000001.1"/>
</dbReference>
<proteinExistence type="predicted"/>
<gene>
    <name evidence="1" type="ORF">AB4M04_05830</name>
</gene>
<reference evidence="1 2" key="1">
    <citation type="submission" date="2024-07" db="EMBL/GenBank/DDBJ databases">
        <title>Genomes of novel Serratia strains from suburban soil.</title>
        <authorList>
            <person name="Markert E.X."/>
            <person name="Severe K."/>
            <person name="Severe L."/>
            <person name="Twing K.I."/>
            <person name="Ward L.M."/>
        </authorList>
    </citation>
    <scope>NUCLEOTIDE SEQUENCE [LARGE SCALE GENOMIC DNA]</scope>
    <source>
        <strain evidence="1 2">3C-UT</strain>
    </source>
</reference>